<dbReference type="KEGG" id="lbc:LACBIDRAFT_309138"/>
<dbReference type="Pfam" id="PF01753">
    <property type="entry name" value="zf-MYND"/>
    <property type="match status" value="1"/>
</dbReference>
<dbReference type="GeneID" id="6071164"/>
<keyword evidence="2 4" id="KW-0863">Zinc-finger</keyword>
<evidence type="ECO:0000256" key="3">
    <source>
        <dbReference type="ARBA" id="ARBA00022833"/>
    </source>
</evidence>
<dbReference type="InterPro" id="IPR002893">
    <property type="entry name" value="Znf_MYND"/>
</dbReference>
<dbReference type="GO" id="GO:0008270">
    <property type="term" value="F:zinc ion binding"/>
    <property type="evidence" value="ECO:0007669"/>
    <property type="project" value="UniProtKB-KW"/>
</dbReference>
<gene>
    <name evidence="7" type="ORF">LACBIDRAFT_309138</name>
</gene>
<dbReference type="GO" id="GO:0005634">
    <property type="term" value="C:nucleus"/>
    <property type="evidence" value="ECO:0007669"/>
    <property type="project" value="TreeGrafter"/>
</dbReference>
<keyword evidence="1" id="KW-0479">Metal-binding</keyword>
<dbReference type="RefSeq" id="XP_001876270.1">
    <property type="nucleotide sequence ID" value="XM_001876235.1"/>
</dbReference>
<dbReference type="InParanoid" id="B0CVM9"/>
<feature type="domain" description="SET" evidence="5">
    <location>
        <begin position="6"/>
        <end position="246"/>
    </location>
</feature>
<sequence>MLTGNDTLRLIPHPKAVNQAISTKNLDAGSLILSTPSIAAVLLATQKSRRCDACFRLPADGTSLRRCTGCGSYWYCDVDCQTKQWHAHHKRICKNYTKFTASPAFQSLQVHEKTDSLLLSHLLAHLSLLPTPYAPEDSSPLSILLSLLPSPVPDVSIPPVCPISPAPLPDLVRILYTRFGNNNFAIHSHLTTIGHGVFPLASRLFNHSCVPNAAARYSLSPSHGVGMEVVAIRDIPSGEQICIPYLDPAMTQSRHQIFELTYGFRCDCSSCLYIRSLGTLPELPTEPTELDDLGRQLREFVGIKDALLLAPTLPTKSLESTPSSLHAVFHEAYMSSLSETFSRCSHDGEYDIALDTGITLLALYILIYPSNYPQIGMHLLELAKTQSNAGIVSPNLSTAEKRSRVREQTRVYLSLACFILQIYGPEGDDVGPLQEIKILEDLLIEEVAVDT</sequence>
<dbReference type="CDD" id="cd20071">
    <property type="entry name" value="SET_SMYD"/>
    <property type="match status" value="1"/>
</dbReference>
<keyword evidence="3" id="KW-0862">Zinc</keyword>
<dbReference type="PROSITE" id="PS50280">
    <property type="entry name" value="SET"/>
    <property type="match status" value="1"/>
</dbReference>
<dbReference type="OrthoDB" id="5945798at2759"/>
<dbReference type="PANTHER" id="PTHR12197:SF251">
    <property type="entry name" value="EG:BACR7C10.4 PROTEIN"/>
    <property type="match status" value="1"/>
</dbReference>
<dbReference type="AlphaFoldDB" id="B0CVM9"/>
<dbReference type="SUPFAM" id="SSF82199">
    <property type="entry name" value="SET domain"/>
    <property type="match status" value="1"/>
</dbReference>
<evidence type="ECO:0000256" key="1">
    <source>
        <dbReference type="ARBA" id="ARBA00022723"/>
    </source>
</evidence>
<dbReference type="STRING" id="486041.B0CVM9"/>
<evidence type="ECO:0000259" key="6">
    <source>
        <dbReference type="PROSITE" id="PS50865"/>
    </source>
</evidence>
<dbReference type="PROSITE" id="PS50865">
    <property type="entry name" value="ZF_MYND_2"/>
    <property type="match status" value="1"/>
</dbReference>
<feature type="domain" description="MYND-type" evidence="6">
    <location>
        <begin position="51"/>
        <end position="93"/>
    </location>
</feature>
<evidence type="ECO:0000256" key="2">
    <source>
        <dbReference type="ARBA" id="ARBA00022771"/>
    </source>
</evidence>
<dbReference type="InterPro" id="IPR001214">
    <property type="entry name" value="SET_dom"/>
</dbReference>
<dbReference type="InterPro" id="IPR046341">
    <property type="entry name" value="SET_dom_sf"/>
</dbReference>
<evidence type="ECO:0000259" key="5">
    <source>
        <dbReference type="PROSITE" id="PS50280"/>
    </source>
</evidence>
<dbReference type="Gene3D" id="1.25.40.10">
    <property type="entry name" value="Tetratricopeptide repeat domain"/>
    <property type="match status" value="1"/>
</dbReference>
<organism evidence="8">
    <name type="scientific">Laccaria bicolor (strain S238N-H82 / ATCC MYA-4686)</name>
    <name type="common">Bicoloured deceiver</name>
    <name type="synonym">Laccaria laccata var. bicolor</name>
    <dbReference type="NCBI Taxonomy" id="486041"/>
    <lineage>
        <taxon>Eukaryota</taxon>
        <taxon>Fungi</taxon>
        <taxon>Dikarya</taxon>
        <taxon>Basidiomycota</taxon>
        <taxon>Agaricomycotina</taxon>
        <taxon>Agaricomycetes</taxon>
        <taxon>Agaricomycetidae</taxon>
        <taxon>Agaricales</taxon>
        <taxon>Agaricineae</taxon>
        <taxon>Hydnangiaceae</taxon>
        <taxon>Laccaria</taxon>
    </lineage>
</organism>
<dbReference type="HOGENOM" id="CLU_611183_0_0_1"/>
<proteinExistence type="predicted"/>
<name>B0CVM9_LACBS</name>
<evidence type="ECO:0000313" key="7">
    <source>
        <dbReference type="EMBL" id="EDR13772.1"/>
    </source>
</evidence>
<dbReference type="Pfam" id="PF00856">
    <property type="entry name" value="SET"/>
    <property type="match status" value="1"/>
</dbReference>
<protein>
    <submittedName>
        <fullName evidence="7">Predicted protein</fullName>
    </submittedName>
</protein>
<accession>B0CVM9</accession>
<dbReference type="Proteomes" id="UP000001194">
    <property type="component" value="Unassembled WGS sequence"/>
</dbReference>
<keyword evidence="8" id="KW-1185">Reference proteome</keyword>
<dbReference type="Gene3D" id="6.10.140.2220">
    <property type="match status" value="1"/>
</dbReference>
<dbReference type="Gene3D" id="2.170.270.10">
    <property type="entry name" value="SET domain"/>
    <property type="match status" value="1"/>
</dbReference>
<dbReference type="PROSITE" id="PS01360">
    <property type="entry name" value="ZF_MYND_1"/>
    <property type="match status" value="1"/>
</dbReference>
<reference evidence="7 8" key="1">
    <citation type="journal article" date="2008" name="Nature">
        <title>The genome of Laccaria bicolor provides insights into mycorrhizal symbiosis.</title>
        <authorList>
            <person name="Martin F."/>
            <person name="Aerts A."/>
            <person name="Ahren D."/>
            <person name="Brun A."/>
            <person name="Danchin E.G.J."/>
            <person name="Duchaussoy F."/>
            <person name="Gibon J."/>
            <person name="Kohler A."/>
            <person name="Lindquist E."/>
            <person name="Pereda V."/>
            <person name="Salamov A."/>
            <person name="Shapiro H.J."/>
            <person name="Wuyts J."/>
            <person name="Blaudez D."/>
            <person name="Buee M."/>
            <person name="Brokstein P."/>
            <person name="Canbaeck B."/>
            <person name="Cohen D."/>
            <person name="Courty P.E."/>
            <person name="Coutinho P.M."/>
            <person name="Delaruelle C."/>
            <person name="Detter J.C."/>
            <person name="Deveau A."/>
            <person name="DiFazio S."/>
            <person name="Duplessis S."/>
            <person name="Fraissinet-Tachet L."/>
            <person name="Lucic E."/>
            <person name="Frey-Klett P."/>
            <person name="Fourrey C."/>
            <person name="Feussner I."/>
            <person name="Gay G."/>
            <person name="Grimwood J."/>
            <person name="Hoegger P.J."/>
            <person name="Jain P."/>
            <person name="Kilaru S."/>
            <person name="Labbe J."/>
            <person name="Lin Y.C."/>
            <person name="Legue V."/>
            <person name="Le Tacon F."/>
            <person name="Marmeisse R."/>
            <person name="Melayah D."/>
            <person name="Montanini B."/>
            <person name="Muratet M."/>
            <person name="Nehls U."/>
            <person name="Niculita-Hirzel H."/>
            <person name="Oudot-Le Secq M.P."/>
            <person name="Peter M."/>
            <person name="Quesneville H."/>
            <person name="Rajashekar B."/>
            <person name="Reich M."/>
            <person name="Rouhier N."/>
            <person name="Schmutz J."/>
            <person name="Yin T."/>
            <person name="Chalot M."/>
            <person name="Henrissat B."/>
            <person name="Kuees U."/>
            <person name="Lucas S."/>
            <person name="Van de Peer Y."/>
            <person name="Podila G.K."/>
            <person name="Polle A."/>
            <person name="Pukkila P.J."/>
            <person name="Richardson P.M."/>
            <person name="Rouze P."/>
            <person name="Sanders I.R."/>
            <person name="Stajich J.E."/>
            <person name="Tunlid A."/>
            <person name="Tuskan G."/>
            <person name="Grigoriev I.V."/>
        </authorList>
    </citation>
    <scope>NUCLEOTIDE SEQUENCE [LARGE SCALE GENOMIC DNA]</scope>
    <source>
        <strain evidence="8">S238N-H82 / ATCC MYA-4686</strain>
    </source>
</reference>
<dbReference type="EMBL" id="DS547093">
    <property type="protein sequence ID" value="EDR13772.1"/>
    <property type="molecule type" value="Genomic_DNA"/>
</dbReference>
<dbReference type="InterPro" id="IPR050869">
    <property type="entry name" value="H3K4_H4K5_MeTrfase"/>
</dbReference>
<evidence type="ECO:0000256" key="4">
    <source>
        <dbReference type="PROSITE-ProRule" id="PRU00134"/>
    </source>
</evidence>
<evidence type="ECO:0000313" key="8">
    <source>
        <dbReference type="Proteomes" id="UP000001194"/>
    </source>
</evidence>
<dbReference type="InterPro" id="IPR011990">
    <property type="entry name" value="TPR-like_helical_dom_sf"/>
</dbReference>
<dbReference type="PANTHER" id="PTHR12197">
    <property type="entry name" value="HISTONE-LYSINE N-METHYLTRANSFERASE SMYD"/>
    <property type="match status" value="1"/>
</dbReference>